<accession>A0A2J0Z8F8</accession>
<keyword evidence="2" id="KW-1188">Viral release from host cell</keyword>
<comment type="caution">
    <text evidence="4">The sequence shown here is derived from an EMBL/GenBank/DDBJ whole genome shotgun (WGS) entry which is preliminary data.</text>
</comment>
<sequence>MADRAGKDLMEIDSRLFSTKGSLDSFHQEIAEFFYPERASFTQELILGQEFASHLTDSYPVQVRRELGDQIGSMVRPSDRAWFKASASNERVARDSAAKQFLEFMTDVNRAILYSRDSGYRRAANECEHDFSAFGMGWVQVSYNKKRDNLLFRTHHPRNMAGCEGHDGRVNHVHRKCDMKAHTMAHLFGEDKLPKPVKDALQRKDVTSTFKARHIFIPLDVYEPYRKFPKGAKWADVYVTEDGTILQELPAFTFDYIVPRWKTVSGHFYAFSPAVVTAIPQARMLQRMMMTIIEAGEKQVDPPMIATQDAVVSPVDLTPNGITFIDSEYDERLGAALRAVDLGKNVGLGIDLVNDARNTLTEAFYLNKLAPMASLQGREVTAYQASQMVQEYIRHALPLFEPIEDEWTGATLDLVTEKVMRAGGYGPVDRNGIPVDMPDILLGQNITYEFNNSLKEARDRQVINGYQESAAVLQAGMALDPSLASDVDTRTMFRDAFGAVPGGRADWLVSKEEADAGRQAMQEQMAAQQQMQQVGQGAEVAGMVGNAAQQIQAAMNG</sequence>
<dbReference type="InterPro" id="IPR020991">
    <property type="entry name" value="Connector_podovirus"/>
</dbReference>
<evidence type="ECO:0000256" key="1">
    <source>
        <dbReference type="ARBA" id="ARBA00004328"/>
    </source>
</evidence>
<gene>
    <name evidence="4" type="ORF">CEJ86_00950</name>
</gene>
<evidence type="ECO:0000256" key="3">
    <source>
        <dbReference type="ARBA" id="ARBA00023219"/>
    </source>
</evidence>
<evidence type="ECO:0000313" key="5">
    <source>
        <dbReference type="Proteomes" id="UP000231987"/>
    </source>
</evidence>
<dbReference type="Pfam" id="PF12236">
    <property type="entry name" value="Head-tail_con"/>
    <property type="match status" value="1"/>
</dbReference>
<keyword evidence="3" id="KW-0231">Viral genome packaging</keyword>
<name>A0A2J0Z8F8_RHIML</name>
<evidence type="ECO:0000256" key="2">
    <source>
        <dbReference type="ARBA" id="ARBA00022612"/>
    </source>
</evidence>
<protein>
    <recommendedName>
        <fullName evidence="6">Phage head-tail adapter protein</fullName>
    </recommendedName>
</protein>
<organism evidence="4 5">
    <name type="scientific">Rhizobium meliloti</name>
    <name type="common">Ensifer meliloti</name>
    <name type="synonym">Sinorhizobium meliloti</name>
    <dbReference type="NCBI Taxonomy" id="382"/>
    <lineage>
        <taxon>Bacteria</taxon>
        <taxon>Pseudomonadati</taxon>
        <taxon>Pseudomonadota</taxon>
        <taxon>Alphaproteobacteria</taxon>
        <taxon>Hyphomicrobiales</taxon>
        <taxon>Rhizobiaceae</taxon>
        <taxon>Sinorhizobium/Ensifer group</taxon>
        <taxon>Sinorhizobium</taxon>
    </lineage>
</organism>
<dbReference type="AlphaFoldDB" id="A0A2J0Z8F8"/>
<reference evidence="4 5" key="1">
    <citation type="submission" date="2017-06" db="EMBL/GenBank/DDBJ databases">
        <title>Ensifer strains isolated from leguminous trees and herbs display diverse denitrification phenotypes with some acting as strong N2O sinks.</title>
        <authorList>
            <person name="Woliy K."/>
            <person name="Mania D."/>
            <person name="Bakken L.R."/>
            <person name="Frostegard A."/>
        </authorList>
    </citation>
    <scope>NUCLEOTIDE SEQUENCE [LARGE SCALE GENOMIC DNA]</scope>
    <source>
        <strain evidence="4 5">AC50a</strain>
    </source>
</reference>
<evidence type="ECO:0000313" key="4">
    <source>
        <dbReference type="EMBL" id="PJR16806.1"/>
    </source>
</evidence>
<dbReference type="RefSeq" id="WP_100669417.1">
    <property type="nucleotide sequence ID" value="NZ_NJGD01000001.1"/>
</dbReference>
<dbReference type="Proteomes" id="UP000231987">
    <property type="component" value="Unassembled WGS sequence"/>
</dbReference>
<proteinExistence type="predicted"/>
<comment type="subcellular location">
    <subcellularLocation>
        <location evidence="1">Virion</location>
    </subcellularLocation>
</comment>
<dbReference type="EMBL" id="NJGD01000001">
    <property type="protein sequence ID" value="PJR16806.1"/>
    <property type="molecule type" value="Genomic_DNA"/>
</dbReference>
<evidence type="ECO:0008006" key="6">
    <source>
        <dbReference type="Google" id="ProtNLM"/>
    </source>
</evidence>